<dbReference type="RefSeq" id="WP_204906589.1">
    <property type="nucleotide sequence ID" value="NZ_JACJKS010000009.1"/>
</dbReference>
<dbReference type="AlphaFoldDB" id="A0A938XBQ5"/>
<evidence type="ECO:0000256" key="1">
    <source>
        <dbReference type="SAM" id="MobiDB-lite"/>
    </source>
</evidence>
<comment type="caution">
    <text evidence="2">The sequence shown here is derived from an EMBL/GenBank/DDBJ whole genome shotgun (WGS) entry which is preliminary data.</text>
</comment>
<feature type="region of interest" description="Disordered" evidence="1">
    <location>
        <begin position="326"/>
        <end position="359"/>
    </location>
</feature>
<protein>
    <submittedName>
        <fullName evidence="2">PD-(D/E)XK nuclease family transposase</fullName>
    </submittedName>
</protein>
<gene>
    <name evidence="2" type="ORF">H6A20_07865</name>
</gene>
<reference evidence="2" key="2">
    <citation type="journal article" date="2021" name="Sci. Rep.">
        <title>The distribution of antibiotic resistance genes in chicken gut microbiota commensals.</title>
        <authorList>
            <person name="Juricova H."/>
            <person name="Matiasovicova J."/>
            <person name="Kubasova T."/>
            <person name="Cejkova D."/>
            <person name="Rychlik I."/>
        </authorList>
    </citation>
    <scope>NUCLEOTIDE SEQUENCE</scope>
    <source>
        <strain evidence="2">An582</strain>
    </source>
</reference>
<dbReference type="EMBL" id="JACJKS010000009">
    <property type="protein sequence ID" value="MBM6948573.1"/>
    <property type="molecule type" value="Genomic_DNA"/>
</dbReference>
<organism evidence="2 3">
    <name type="scientific">Mordavella massiliensis</name>
    <dbReference type="NCBI Taxonomy" id="1871024"/>
    <lineage>
        <taxon>Bacteria</taxon>
        <taxon>Bacillati</taxon>
        <taxon>Bacillota</taxon>
        <taxon>Clostridia</taxon>
        <taxon>Eubacteriales</taxon>
        <taxon>Clostridiaceae</taxon>
        <taxon>Mordavella</taxon>
    </lineage>
</organism>
<sequence length="396" mass="46936">MANKLKQYFPMIRTRAEVLEEISSREALLERYRGWTGEQKEEFLDFCSGNRGVKILYDSFFKEIMSPETAPERLEEFLTLLLGQNVKILRTLPNDSSRLADENSLVIMDIIVELEDHSIANVEVQKLGYMFPGQRSACYSADLLLRQYKRVRGEKGKAFSYKDIKKVYTIVLYEKSPRQFSDFPDNYVHHFSHVSDTGLQMDLLQEYVFVALDIFKKAIQNRDIRNRLEAWLFFLATDDPEDIGKLLERYPEFGKLYREIYEICRNVEKVMEMFSMELWELDRNTVQYMMDEMQEELDALKQEKEEVFRELTRMREETADVKKEVAKAEEEKVRAEEEKVRAEEEKVRAEEEKVRAEEEKKKMAEEMKEAALSYQKELAQLKARLAELESERGEKE</sequence>
<dbReference type="Pfam" id="PF12784">
    <property type="entry name" value="PDDEXK_2"/>
    <property type="match status" value="1"/>
</dbReference>
<proteinExistence type="predicted"/>
<dbReference type="Proteomes" id="UP000705508">
    <property type="component" value="Unassembled WGS sequence"/>
</dbReference>
<evidence type="ECO:0000313" key="2">
    <source>
        <dbReference type="EMBL" id="MBM6948573.1"/>
    </source>
</evidence>
<name>A0A938XBQ5_9CLOT</name>
<accession>A0A938XBQ5</accession>
<evidence type="ECO:0000313" key="3">
    <source>
        <dbReference type="Proteomes" id="UP000705508"/>
    </source>
</evidence>
<reference evidence="2" key="1">
    <citation type="submission" date="2020-08" db="EMBL/GenBank/DDBJ databases">
        <authorList>
            <person name="Cejkova D."/>
            <person name="Kubasova T."/>
            <person name="Jahodarova E."/>
            <person name="Rychlik I."/>
        </authorList>
    </citation>
    <scope>NUCLEOTIDE SEQUENCE</scope>
    <source>
        <strain evidence="2">An582</strain>
    </source>
</reference>